<comment type="caution">
    <text evidence="3">The sequence shown here is derived from an EMBL/GenBank/DDBJ whole genome shotgun (WGS) entry which is preliminary data.</text>
</comment>
<dbReference type="Gene3D" id="1.20.1170.10">
    <property type="match status" value="1"/>
</dbReference>
<evidence type="ECO:0008006" key="5">
    <source>
        <dbReference type="Google" id="ProtNLM"/>
    </source>
</evidence>
<keyword evidence="2" id="KW-0472">Membrane</keyword>
<dbReference type="Proteomes" id="UP000294947">
    <property type="component" value="Unassembled WGS sequence"/>
</dbReference>
<evidence type="ECO:0000313" key="3">
    <source>
        <dbReference type="EMBL" id="TDD53351.1"/>
    </source>
</evidence>
<organism evidence="3 4">
    <name type="scientific">Saccharopolyspora elongata</name>
    <dbReference type="NCBI Taxonomy" id="2530387"/>
    <lineage>
        <taxon>Bacteria</taxon>
        <taxon>Bacillati</taxon>
        <taxon>Actinomycetota</taxon>
        <taxon>Actinomycetes</taxon>
        <taxon>Pseudonocardiales</taxon>
        <taxon>Pseudonocardiaceae</taxon>
        <taxon>Saccharopolyspora</taxon>
    </lineage>
</organism>
<dbReference type="AlphaFoldDB" id="A0A4R4Z5A7"/>
<protein>
    <recommendedName>
        <fullName evidence="5">Alpha-xenorhabdolysin family binary toxin subunit A</fullName>
    </recommendedName>
</protein>
<dbReference type="OrthoDB" id="9255865at2"/>
<sequence length="409" mass="45203">MTSVEPSKPLTILNGPVPHGVPKPPDKRFIVFGQDWLTMQTYIKQALALPINKADWEKDYGGFPEQENEIKKVLSAMKNVQDLCPDFGDPDMIRKKIISDGAYLTGKTPPAEIYGHIIWLSTQVSNTAGTFKYTFESLKDVLSTGTEKQRADNLRLILGGSGGLLSEAEKEKKKVAELSQKLAKFDQKITEANNEVAIYTSSSSKILTAANKKIGALETDVKNLHTAADKAYEEWRKYTIVAVSTSVGITVISLGLLASVGWAFGIGFGIAAIKARKLYNQMLDQIKDKEVDIQKKTRLVTDLTGLNSSIPSIGDSLTRFKNNLQEIEGVWTDIAGKLGYICSNYQDKDLANLAWVQQSLKILDAQHKWAEIQTAAQEFTQRSLVTFSPVGKWGNKLTEEHQQAHALAI</sequence>
<evidence type="ECO:0000313" key="4">
    <source>
        <dbReference type="Proteomes" id="UP000294947"/>
    </source>
</evidence>
<keyword evidence="4" id="KW-1185">Reference proteome</keyword>
<dbReference type="RefSeq" id="WP_132483428.1">
    <property type="nucleotide sequence ID" value="NZ_SMKW01000009.1"/>
</dbReference>
<keyword evidence="1" id="KW-0175">Coiled coil</keyword>
<gene>
    <name evidence="3" type="ORF">E1288_09550</name>
</gene>
<dbReference type="SUPFAM" id="SSF58100">
    <property type="entry name" value="Bacterial hemolysins"/>
    <property type="match status" value="1"/>
</dbReference>
<dbReference type="NCBIfam" id="NF033928">
    <property type="entry name" value="alph_xenorhab_A"/>
    <property type="match status" value="1"/>
</dbReference>
<dbReference type="CDD" id="cd22656">
    <property type="entry name" value="ClyA_Cry6Aa-like"/>
    <property type="match status" value="1"/>
</dbReference>
<keyword evidence="2" id="KW-1133">Transmembrane helix</keyword>
<dbReference type="EMBL" id="SMKW01000009">
    <property type="protein sequence ID" value="TDD53351.1"/>
    <property type="molecule type" value="Genomic_DNA"/>
</dbReference>
<keyword evidence="2" id="KW-0812">Transmembrane</keyword>
<accession>A0A4R4Z5A7</accession>
<evidence type="ECO:0000256" key="2">
    <source>
        <dbReference type="SAM" id="Phobius"/>
    </source>
</evidence>
<reference evidence="3 4" key="1">
    <citation type="submission" date="2019-03" db="EMBL/GenBank/DDBJ databases">
        <title>Draft genome sequences of novel Actinobacteria.</title>
        <authorList>
            <person name="Sahin N."/>
            <person name="Ay H."/>
            <person name="Saygin H."/>
        </authorList>
    </citation>
    <scope>NUCLEOTIDE SEQUENCE [LARGE SCALE GENOMIC DNA]</scope>
    <source>
        <strain evidence="3 4">7K502</strain>
    </source>
</reference>
<proteinExistence type="predicted"/>
<feature type="transmembrane region" description="Helical" evidence="2">
    <location>
        <begin position="247"/>
        <end position="273"/>
    </location>
</feature>
<evidence type="ECO:0000256" key="1">
    <source>
        <dbReference type="SAM" id="Coils"/>
    </source>
</evidence>
<feature type="coiled-coil region" evidence="1">
    <location>
        <begin position="168"/>
        <end position="195"/>
    </location>
</feature>
<name>A0A4R4Z5A7_9PSEU</name>